<sequence>MIEDHPVNMALGFKSKVGPDDIKTEFQLINWNSIVSLAFQFQTDNHLLFMMQDALINFEMLMSTNP</sequence>
<accession>K0KUM4</accession>
<organism evidence="1 2">
    <name type="scientific">Wickerhamomyces ciferrii (strain ATCC 14091 / BCRC 22168 / CBS 111 / JCM 3599 / NBRC 0793 / NRRL Y-1031 F-60-10)</name>
    <name type="common">Yeast</name>
    <name type="synonym">Pichia ciferrii</name>
    <dbReference type="NCBI Taxonomy" id="1206466"/>
    <lineage>
        <taxon>Eukaryota</taxon>
        <taxon>Fungi</taxon>
        <taxon>Dikarya</taxon>
        <taxon>Ascomycota</taxon>
        <taxon>Saccharomycotina</taxon>
        <taxon>Saccharomycetes</taxon>
        <taxon>Phaffomycetales</taxon>
        <taxon>Wickerhamomycetaceae</taxon>
        <taxon>Wickerhamomyces</taxon>
    </lineage>
</organism>
<comment type="caution">
    <text evidence="1">The sequence shown here is derived from an EMBL/GenBank/DDBJ whole genome shotgun (WGS) entry which is preliminary data.</text>
</comment>
<keyword evidence="2" id="KW-1185">Reference proteome</keyword>
<dbReference type="EMBL" id="CAIF01000279">
    <property type="protein sequence ID" value="CCH46891.1"/>
    <property type="molecule type" value="Genomic_DNA"/>
</dbReference>
<proteinExistence type="predicted"/>
<reference evidence="1 2" key="1">
    <citation type="journal article" date="2012" name="Eukaryot. Cell">
        <title>Draft genome sequence of Wickerhamomyces ciferrii NRRL Y-1031 F-60-10.</title>
        <authorList>
            <person name="Schneider J."/>
            <person name="Andrea H."/>
            <person name="Blom J."/>
            <person name="Jaenicke S."/>
            <person name="Ruckert C."/>
            <person name="Schorsch C."/>
            <person name="Szczepanowski R."/>
            <person name="Farwick M."/>
            <person name="Goesmann A."/>
            <person name="Puhler A."/>
            <person name="Schaffer S."/>
            <person name="Tauch A."/>
            <person name="Kohler T."/>
            <person name="Brinkrolf K."/>
        </authorList>
    </citation>
    <scope>NUCLEOTIDE SEQUENCE [LARGE SCALE GENOMIC DNA]</scope>
    <source>
        <strain evidence="2">ATCC 14091 / BCRC 22168 / CBS 111 / JCM 3599 / NBRC 0793 / NRRL Y-1031 F-60-10</strain>
    </source>
</reference>
<name>K0KUM4_WICCF</name>
<dbReference type="Proteomes" id="UP000009328">
    <property type="component" value="Unassembled WGS sequence"/>
</dbReference>
<dbReference type="AlphaFoldDB" id="K0KUM4"/>
<protein>
    <submittedName>
        <fullName evidence="1">Uncharacterized protein</fullName>
    </submittedName>
</protein>
<dbReference type="HOGENOM" id="CLU_2833118_0_0_1"/>
<dbReference type="InParanoid" id="K0KUM4"/>
<gene>
    <name evidence="1" type="ORF">BN7_6494</name>
</gene>
<evidence type="ECO:0000313" key="1">
    <source>
        <dbReference type="EMBL" id="CCH46891.1"/>
    </source>
</evidence>
<evidence type="ECO:0000313" key="2">
    <source>
        <dbReference type="Proteomes" id="UP000009328"/>
    </source>
</evidence>